<comment type="caution">
    <text evidence="3">The sequence shown here is derived from an EMBL/GenBank/DDBJ whole genome shotgun (WGS) entry which is preliminary data.</text>
</comment>
<feature type="domain" description="HTH cro/C1-type" evidence="2">
    <location>
        <begin position="21"/>
        <end position="75"/>
    </location>
</feature>
<dbReference type="InterPro" id="IPR010982">
    <property type="entry name" value="Lambda_DNA-bd_dom_sf"/>
</dbReference>
<dbReference type="GO" id="GO:0003700">
    <property type="term" value="F:DNA-binding transcription factor activity"/>
    <property type="evidence" value="ECO:0007669"/>
    <property type="project" value="TreeGrafter"/>
</dbReference>
<dbReference type="CDD" id="cd00093">
    <property type="entry name" value="HTH_XRE"/>
    <property type="match status" value="1"/>
</dbReference>
<dbReference type="Proteomes" id="UP000294752">
    <property type="component" value="Unassembled WGS sequence"/>
</dbReference>
<dbReference type="RefSeq" id="WP_133639852.1">
    <property type="nucleotide sequence ID" value="NZ_SNZV01000003.1"/>
</dbReference>
<sequence>MPKGKKHKRNERGILILAKNIRRYRESKGITIEQLANEIDVDYSQISRIERALVNTNISIVFDIAAFLGIKPSQLLEED</sequence>
<dbReference type="OrthoDB" id="680346at2"/>
<protein>
    <submittedName>
        <fullName evidence="3">Helix-turn-helix protein</fullName>
    </submittedName>
</protein>
<dbReference type="GO" id="GO:0003677">
    <property type="term" value="F:DNA binding"/>
    <property type="evidence" value="ECO:0007669"/>
    <property type="project" value="UniProtKB-KW"/>
</dbReference>
<evidence type="ECO:0000313" key="4">
    <source>
        <dbReference type="Proteomes" id="UP000294752"/>
    </source>
</evidence>
<reference evidence="3 4" key="1">
    <citation type="submission" date="2019-03" db="EMBL/GenBank/DDBJ databases">
        <title>Genomic Encyclopedia of Type Strains, Phase III (KMG-III): the genomes of soil and plant-associated and newly described type strains.</title>
        <authorList>
            <person name="Whitman W."/>
        </authorList>
    </citation>
    <scope>NUCLEOTIDE SEQUENCE [LARGE SCALE GENOMIC DNA]</scope>
    <source>
        <strain evidence="3 4">CGMCC 1.12801</strain>
    </source>
</reference>
<dbReference type="InterPro" id="IPR050807">
    <property type="entry name" value="TransReg_Diox_bact_type"/>
</dbReference>
<gene>
    <name evidence="3" type="ORF">B0I21_103324</name>
</gene>
<dbReference type="InterPro" id="IPR001387">
    <property type="entry name" value="Cro/C1-type_HTH"/>
</dbReference>
<accession>A0A4R7D567</accession>
<name>A0A4R7D567_9SPHI</name>
<dbReference type="Pfam" id="PF01381">
    <property type="entry name" value="HTH_3"/>
    <property type="match status" value="1"/>
</dbReference>
<dbReference type="PANTHER" id="PTHR46797">
    <property type="entry name" value="HTH-TYPE TRANSCRIPTIONAL REGULATOR"/>
    <property type="match status" value="1"/>
</dbReference>
<dbReference type="AlphaFoldDB" id="A0A4R7D567"/>
<proteinExistence type="predicted"/>
<keyword evidence="4" id="KW-1185">Reference proteome</keyword>
<dbReference type="SUPFAM" id="SSF47413">
    <property type="entry name" value="lambda repressor-like DNA-binding domains"/>
    <property type="match status" value="1"/>
</dbReference>
<dbReference type="Gene3D" id="1.10.260.40">
    <property type="entry name" value="lambda repressor-like DNA-binding domains"/>
    <property type="match status" value="1"/>
</dbReference>
<evidence type="ECO:0000259" key="2">
    <source>
        <dbReference type="PROSITE" id="PS50943"/>
    </source>
</evidence>
<dbReference type="PANTHER" id="PTHR46797:SF1">
    <property type="entry name" value="METHYLPHOSPHONATE SYNTHASE"/>
    <property type="match status" value="1"/>
</dbReference>
<organism evidence="3 4">
    <name type="scientific">Sphingobacterium paludis</name>
    <dbReference type="NCBI Taxonomy" id="1476465"/>
    <lineage>
        <taxon>Bacteria</taxon>
        <taxon>Pseudomonadati</taxon>
        <taxon>Bacteroidota</taxon>
        <taxon>Sphingobacteriia</taxon>
        <taxon>Sphingobacteriales</taxon>
        <taxon>Sphingobacteriaceae</taxon>
        <taxon>Sphingobacterium</taxon>
    </lineage>
</organism>
<evidence type="ECO:0000313" key="3">
    <source>
        <dbReference type="EMBL" id="TDS14824.1"/>
    </source>
</evidence>
<dbReference type="PROSITE" id="PS50943">
    <property type="entry name" value="HTH_CROC1"/>
    <property type="match status" value="1"/>
</dbReference>
<dbReference type="SMART" id="SM00530">
    <property type="entry name" value="HTH_XRE"/>
    <property type="match status" value="1"/>
</dbReference>
<evidence type="ECO:0000256" key="1">
    <source>
        <dbReference type="ARBA" id="ARBA00023125"/>
    </source>
</evidence>
<keyword evidence="1" id="KW-0238">DNA-binding</keyword>
<dbReference type="EMBL" id="SNZV01000003">
    <property type="protein sequence ID" value="TDS14824.1"/>
    <property type="molecule type" value="Genomic_DNA"/>
</dbReference>
<dbReference type="GO" id="GO:0005829">
    <property type="term" value="C:cytosol"/>
    <property type="evidence" value="ECO:0007669"/>
    <property type="project" value="TreeGrafter"/>
</dbReference>